<dbReference type="PATRIC" id="fig|1218565.3.peg.638"/>
<dbReference type="AlphaFoldDB" id="M6D8N9"/>
<dbReference type="OrthoDB" id="329464at2"/>
<sequence>MENSIDPKREEWRKLISRKDDFRKIVSTLNNFYIPKIPFSKLDEGQKIRVQLAKGKIKNFDVFLKKTGDHEFVIFLKVADGFESWIHQDGVGLAKEHFLKEGKTDHLVFRFPCIGELYEKHSDFVREDEMKTPNAKDSA</sequence>
<evidence type="ECO:0000313" key="1">
    <source>
        <dbReference type="EMBL" id="EMJ97628.1"/>
    </source>
</evidence>
<dbReference type="EMBL" id="ANIK01000008">
    <property type="protein sequence ID" value="EMJ97628.1"/>
    <property type="molecule type" value="Genomic_DNA"/>
</dbReference>
<dbReference type="RefSeq" id="WP_020772154.1">
    <property type="nucleotide sequence ID" value="NZ_ANIK01000008.1"/>
</dbReference>
<proteinExistence type="predicted"/>
<accession>M6D8N9</accession>
<evidence type="ECO:0000313" key="2">
    <source>
        <dbReference type="Proteomes" id="UP000011988"/>
    </source>
</evidence>
<protein>
    <submittedName>
        <fullName evidence="1">Uncharacterized protein</fullName>
    </submittedName>
</protein>
<dbReference type="Proteomes" id="UP000011988">
    <property type="component" value="Unassembled WGS sequence"/>
</dbReference>
<organism evidence="1 2">
    <name type="scientific">Leptospira alstonii serovar Sichuan str. 79601</name>
    <dbReference type="NCBI Taxonomy" id="1218565"/>
    <lineage>
        <taxon>Bacteria</taxon>
        <taxon>Pseudomonadati</taxon>
        <taxon>Spirochaetota</taxon>
        <taxon>Spirochaetia</taxon>
        <taxon>Leptospirales</taxon>
        <taxon>Leptospiraceae</taxon>
        <taxon>Leptospira</taxon>
    </lineage>
</organism>
<gene>
    <name evidence="1" type="ORF">LEP1GSC194_3062</name>
</gene>
<reference evidence="1 2" key="1">
    <citation type="submission" date="2013-01" db="EMBL/GenBank/DDBJ databases">
        <authorList>
            <person name="Harkins D.M."/>
            <person name="Durkin A.S."/>
            <person name="Brinkac L.M."/>
            <person name="Haft D.H."/>
            <person name="Selengut J.D."/>
            <person name="Sanka R."/>
            <person name="DePew J."/>
            <person name="Purushe J."/>
            <person name="Galloway R.L."/>
            <person name="Vinetz J.M."/>
            <person name="Sutton G.G."/>
            <person name="Nierman W.C."/>
            <person name="Fouts D.E."/>
        </authorList>
    </citation>
    <scope>NUCLEOTIDE SEQUENCE [LARGE SCALE GENOMIC DNA]</scope>
    <source>
        <strain evidence="1 2">79601</strain>
    </source>
</reference>
<dbReference type="NCBIfam" id="NF047513">
    <property type="entry name" value="LIC_13246_fam"/>
    <property type="match status" value="1"/>
</dbReference>
<comment type="caution">
    <text evidence="1">The sequence shown here is derived from an EMBL/GenBank/DDBJ whole genome shotgun (WGS) entry which is preliminary data.</text>
</comment>
<name>M6D8N9_9LEPT</name>